<proteinExistence type="inferred from homology"/>
<dbReference type="HOGENOM" id="CLU_028518_1_1_12"/>
<dbReference type="PANTHER" id="PTHR43386">
    <property type="entry name" value="OLIGOPEPTIDE TRANSPORT SYSTEM PERMEASE PROTEIN APPC"/>
    <property type="match status" value="1"/>
</dbReference>
<keyword evidence="6 7" id="KW-0472">Membrane</keyword>
<evidence type="ECO:0000256" key="3">
    <source>
        <dbReference type="ARBA" id="ARBA00022475"/>
    </source>
</evidence>
<sequence>MMRKIKKRYYQIIIGSVISALILVIAVFGPIFVKTDPLKMDVMNRLTKPCVIHWFGTDSFGRDLFSRIVFGARISLEIGITTMGVSCILGVALGLLAGYYKRLDSILMRIMDATLAFPSILLAMVLIATLGSGIPNIIAALAITNIPKVARMTRGVTLSVKEMDHVEAAYAIGVGDLRIMVRHILPLCLSSIIVVLTSILASTVLAEASLTFLGVGLQPDIPSWGNIINEGRMFLSQAPWLTIIPGFCIMITVLSFNMVGDALRDLLDPRLREN</sequence>
<dbReference type="GO" id="GO:0005886">
    <property type="term" value="C:plasma membrane"/>
    <property type="evidence" value="ECO:0007669"/>
    <property type="project" value="UniProtKB-SubCell"/>
</dbReference>
<dbReference type="STRING" id="573413.Spirs_2217"/>
<evidence type="ECO:0000256" key="1">
    <source>
        <dbReference type="ARBA" id="ARBA00004651"/>
    </source>
</evidence>
<keyword evidence="2 7" id="KW-0813">Transport</keyword>
<keyword evidence="10" id="KW-1185">Reference proteome</keyword>
<feature type="transmembrane region" description="Helical" evidence="7">
    <location>
        <begin position="184"/>
        <end position="217"/>
    </location>
</feature>
<dbReference type="RefSeq" id="WP_013254796.1">
    <property type="nucleotide sequence ID" value="NC_014364.1"/>
</dbReference>
<gene>
    <name evidence="9" type="ordered locus">Spirs_2217</name>
</gene>
<keyword evidence="4 7" id="KW-0812">Transmembrane</keyword>
<feature type="transmembrane region" description="Helical" evidence="7">
    <location>
        <begin position="120"/>
        <end position="143"/>
    </location>
</feature>
<dbReference type="GO" id="GO:0055085">
    <property type="term" value="P:transmembrane transport"/>
    <property type="evidence" value="ECO:0007669"/>
    <property type="project" value="InterPro"/>
</dbReference>
<evidence type="ECO:0000256" key="5">
    <source>
        <dbReference type="ARBA" id="ARBA00022989"/>
    </source>
</evidence>
<dbReference type="AlphaFoldDB" id="E1R706"/>
<dbReference type="PROSITE" id="PS50928">
    <property type="entry name" value="ABC_TM1"/>
    <property type="match status" value="1"/>
</dbReference>
<evidence type="ECO:0000313" key="9">
    <source>
        <dbReference type="EMBL" id="ADK81333.1"/>
    </source>
</evidence>
<dbReference type="InterPro" id="IPR035906">
    <property type="entry name" value="MetI-like_sf"/>
</dbReference>
<dbReference type="SUPFAM" id="SSF161098">
    <property type="entry name" value="MetI-like"/>
    <property type="match status" value="1"/>
</dbReference>
<dbReference type="Proteomes" id="UP000002318">
    <property type="component" value="Chromosome"/>
</dbReference>
<dbReference type="EMBL" id="CP002116">
    <property type="protein sequence ID" value="ADK81333.1"/>
    <property type="molecule type" value="Genomic_DNA"/>
</dbReference>
<keyword evidence="3" id="KW-1003">Cell membrane</keyword>
<feature type="transmembrane region" description="Helical" evidence="7">
    <location>
        <begin position="78"/>
        <end position="100"/>
    </location>
</feature>
<feature type="transmembrane region" description="Helical" evidence="7">
    <location>
        <begin position="238"/>
        <end position="259"/>
    </location>
</feature>
<dbReference type="Gene3D" id="1.10.3720.10">
    <property type="entry name" value="MetI-like"/>
    <property type="match status" value="1"/>
</dbReference>
<evidence type="ECO:0000256" key="7">
    <source>
        <dbReference type="RuleBase" id="RU363032"/>
    </source>
</evidence>
<dbReference type="Pfam" id="PF00528">
    <property type="entry name" value="BPD_transp_1"/>
    <property type="match status" value="1"/>
</dbReference>
<evidence type="ECO:0000256" key="2">
    <source>
        <dbReference type="ARBA" id="ARBA00022448"/>
    </source>
</evidence>
<evidence type="ECO:0000256" key="6">
    <source>
        <dbReference type="ARBA" id="ARBA00023136"/>
    </source>
</evidence>
<reference evidence="9 10" key="1">
    <citation type="journal article" date="2010" name="Stand. Genomic Sci.">
        <title>Complete genome sequence of Spirochaeta smaragdinae type strain (SEBR 4228).</title>
        <authorList>
            <person name="Mavromatis K."/>
            <person name="Yasawong M."/>
            <person name="Chertkov O."/>
            <person name="Lapidus A."/>
            <person name="Lucas S."/>
            <person name="Nolan M."/>
            <person name="Del Rio T.G."/>
            <person name="Tice H."/>
            <person name="Cheng J.F."/>
            <person name="Pitluck S."/>
            <person name="Liolios K."/>
            <person name="Ivanova N."/>
            <person name="Tapia R."/>
            <person name="Han C."/>
            <person name="Bruce D."/>
            <person name="Goodwin L."/>
            <person name="Pati A."/>
            <person name="Chen A."/>
            <person name="Palaniappan K."/>
            <person name="Land M."/>
            <person name="Hauser L."/>
            <person name="Chang Y.J."/>
            <person name="Jeffries C.D."/>
            <person name="Detter J.C."/>
            <person name="Rohde M."/>
            <person name="Brambilla E."/>
            <person name="Spring S."/>
            <person name="Goker M."/>
            <person name="Sikorski J."/>
            <person name="Woyke T."/>
            <person name="Bristow J."/>
            <person name="Eisen J.A."/>
            <person name="Markowitz V."/>
            <person name="Hugenholtz P."/>
            <person name="Klenk H.P."/>
            <person name="Kyrpides N.C."/>
        </authorList>
    </citation>
    <scope>NUCLEOTIDE SEQUENCE [LARGE SCALE GENOMIC DNA]</scope>
    <source>
        <strain evidence="10">DSM 11293 / JCM 15392 / SEBR 4228</strain>
    </source>
</reference>
<dbReference type="InterPro" id="IPR050366">
    <property type="entry name" value="BP-dependent_transpt_permease"/>
</dbReference>
<dbReference type="InterPro" id="IPR000515">
    <property type="entry name" value="MetI-like"/>
</dbReference>
<name>E1R706_SEDSS</name>
<organism evidence="9 10">
    <name type="scientific">Sediminispirochaeta smaragdinae (strain DSM 11293 / JCM 15392 / SEBR 4228)</name>
    <name type="common">Spirochaeta smaragdinae</name>
    <dbReference type="NCBI Taxonomy" id="573413"/>
    <lineage>
        <taxon>Bacteria</taxon>
        <taxon>Pseudomonadati</taxon>
        <taxon>Spirochaetota</taxon>
        <taxon>Spirochaetia</taxon>
        <taxon>Spirochaetales</taxon>
        <taxon>Spirochaetaceae</taxon>
        <taxon>Sediminispirochaeta</taxon>
    </lineage>
</organism>
<accession>E1R706</accession>
<dbReference type="KEGG" id="ssm:Spirs_2217"/>
<feature type="transmembrane region" description="Helical" evidence="7">
    <location>
        <begin position="12"/>
        <end position="33"/>
    </location>
</feature>
<comment type="subcellular location">
    <subcellularLocation>
        <location evidence="1 7">Cell membrane</location>
        <topology evidence="1 7">Multi-pass membrane protein</topology>
    </subcellularLocation>
</comment>
<dbReference type="PANTHER" id="PTHR43386:SF1">
    <property type="entry name" value="D,D-DIPEPTIDE TRANSPORT SYSTEM PERMEASE PROTEIN DDPC-RELATED"/>
    <property type="match status" value="1"/>
</dbReference>
<comment type="similarity">
    <text evidence="7">Belongs to the binding-protein-dependent transport system permease family.</text>
</comment>
<evidence type="ECO:0000259" key="8">
    <source>
        <dbReference type="PROSITE" id="PS50928"/>
    </source>
</evidence>
<evidence type="ECO:0000313" key="10">
    <source>
        <dbReference type="Proteomes" id="UP000002318"/>
    </source>
</evidence>
<keyword evidence="5 7" id="KW-1133">Transmembrane helix</keyword>
<evidence type="ECO:0000256" key="4">
    <source>
        <dbReference type="ARBA" id="ARBA00022692"/>
    </source>
</evidence>
<protein>
    <submittedName>
        <fullName evidence="9">Binding-protein-dependent transport systems inner membrane component</fullName>
    </submittedName>
</protein>
<dbReference type="CDD" id="cd06261">
    <property type="entry name" value="TM_PBP2"/>
    <property type="match status" value="1"/>
</dbReference>
<dbReference type="eggNOG" id="COG1173">
    <property type="taxonomic scope" value="Bacteria"/>
</dbReference>
<feature type="domain" description="ABC transmembrane type-1" evidence="8">
    <location>
        <begin position="72"/>
        <end position="260"/>
    </location>
</feature>